<reference evidence="2 3" key="1">
    <citation type="submission" date="2013-09" db="EMBL/GenBank/DDBJ databases">
        <title>Genome sequencing of Arenimonas oryziterrae.</title>
        <authorList>
            <person name="Chen F."/>
            <person name="Wang G."/>
        </authorList>
    </citation>
    <scope>NUCLEOTIDE SEQUENCE [LARGE SCALE GENOMIC DNA]</scope>
    <source>
        <strain evidence="2 3">YC6267</strain>
    </source>
</reference>
<dbReference type="OrthoDB" id="5292580at2"/>
<accession>A0A091AQ11</accession>
<keyword evidence="3" id="KW-1185">Reference proteome</keyword>
<organism evidence="2 3">
    <name type="scientific">Arenimonas oryziterrae DSM 21050 = YC6267</name>
    <dbReference type="NCBI Taxonomy" id="1121015"/>
    <lineage>
        <taxon>Bacteria</taxon>
        <taxon>Pseudomonadati</taxon>
        <taxon>Pseudomonadota</taxon>
        <taxon>Gammaproteobacteria</taxon>
        <taxon>Lysobacterales</taxon>
        <taxon>Lysobacteraceae</taxon>
        <taxon>Arenimonas</taxon>
    </lineage>
</organism>
<evidence type="ECO:0000256" key="1">
    <source>
        <dbReference type="SAM" id="SignalP"/>
    </source>
</evidence>
<dbReference type="eggNOG" id="ENOG502Z7PK">
    <property type="taxonomic scope" value="Bacteria"/>
</dbReference>
<dbReference type="RefSeq" id="WP_022969316.1">
    <property type="nucleotide sequence ID" value="NZ_ATVD01000003.1"/>
</dbReference>
<evidence type="ECO:0000313" key="2">
    <source>
        <dbReference type="EMBL" id="KFN42263.1"/>
    </source>
</evidence>
<dbReference type="PATRIC" id="fig|1121015.4.peg.2336"/>
<gene>
    <name evidence="2" type="ORF">N789_14360</name>
</gene>
<protein>
    <recommendedName>
        <fullName evidence="4">DUF4197 domain-containing protein</fullName>
    </recommendedName>
</protein>
<feature type="signal peptide" evidence="1">
    <location>
        <begin position="1"/>
        <end position="23"/>
    </location>
</feature>
<dbReference type="AlphaFoldDB" id="A0A091AQ11"/>
<sequence>MRLAPVALAATVVLLLGTATASADSWKDKLRQAVAQPGTANGVSQNEAAGGIKEALAQGVKRAITQLGRRDGFQGDPLVRILVPEKIRGLTDTARRLGAGRKVDEFELSMNRAAEQAIPVAADIFSDAVRQMTVQDALNIVRGADDAGTQYFRRVTENSLRAKFQPIVARATAQTGVTQRYKSIVGKNQNVTQLLGGGQSLDLDSYVTTKAMDGLYFYVAQQEKEIRRDPLKRTTALLKKVFG</sequence>
<dbReference type="EMBL" id="AVCI01000013">
    <property type="protein sequence ID" value="KFN42263.1"/>
    <property type="molecule type" value="Genomic_DNA"/>
</dbReference>
<dbReference type="InterPro" id="IPR025245">
    <property type="entry name" value="DUF4197"/>
</dbReference>
<feature type="chain" id="PRO_5001870787" description="DUF4197 domain-containing protein" evidence="1">
    <location>
        <begin position="24"/>
        <end position="243"/>
    </location>
</feature>
<proteinExistence type="predicted"/>
<comment type="caution">
    <text evidence="2">The sequence shown here is derived from an EMBL/GenBank/DDBJ whole genome shotgun (WGS) entry which is preliminary data.</text>
</comment>
<dbReference type="Proteomes" id="UP000029385">
    <property type="component" value="Unassembled WGS sequence"/>
</dbReference>
<name>A0A091AQ11_9GAMM</name>
<dbReference type="Pfam" id="PF13852">
    <property type="entry name" value="DUF4197"/>
    <property type="match status" value="1"/>
</dbReference>
<keyword evidence="1" id="KW-0732">Signal</keyword>
<evidence type="ECO:0008006" key="4">
    <source>
        <dbReference type="Google" id="ProtNLM"/>
    </source>
</evidence>
<evidence type="ECO:0000313" key="3">
    <source>
        <dbReference type="Proteomes" id="UP000029385"/>
    </source>
</evidence>